<protein>
    <recommendedName>
        <fullName evidence="2">histidine kinase</fullName>
        <ecNumber evidence="2">2.7.13.3</ecNumber>
    </recommendedName>
</protein>
<evidence type="ECO:0000313" key="11">
    <source>
        <dbReference type="Proteomes" id="UP000053621"/>
    </source>
</evidence>
<dbReference type="InterPro" id="IPR004358">
    <property type="entry name" value="Sig_transdc_His_kin-like_C"/>
</dbReference>
<feature type="transmembrane region" description="Helical" evidence="7">
    <location>
        <begin position="174"/>
        <end position="194"/>
    </location>
</feature>
<sequence length="595" mass="64890">MFPSIEWVPFEQLVFGSDVSARLLIQPVSLIVVVVGLMVITGVVSGYVALFAWRRRSTPGATGLIVFGLASGWWSAGYLLELLVADLTLKLVLANLQWAGVLVAPIAWFLFAFSYAGRDRFTAPAVLLVLSVPSLVGLVAVWTNPAHHLMWSSVSVVPAIGQTITVLQTEWGPLYWLVLGYSYLLWVAGTVVIFRTALDMPTIYRLQAATLIVGALMPVLGNAATTLLELYGPAIDMTPAAFAFAGLACTVAVSRFELLESRPVPRWVARERVVETMTDAVLVTDTKWRITDANQAAKRILGDPAAELKGNPVSDVIEEFSPDERDTDHLTVRLGSGHRYFELRTSAFTDHHGRDIGHALVFRDVTDRRLNLQQLEVMNRVLRHNLRTEANLLEGYANLVLDDIDAGELDDARTHAQTVHDHASTLVNISQKARKLGATREGDGDGNGDIRLRPAAVQIQAAADAIRTEFAHANVRVHDLPDHDFVCAPTLEPIVRELVENGVQHDPAATPVVTVTTTHEGDELTIRIEDNGPGIRPSELAAINAHGETQLRHASGLGLWLVKWGVDQLGGTVTFDAHDEGGTEVVLRIPALRGE</sequence>
<dbReference type="SMART" id="SM00091">
    <property type="entry name" value="PAS"/>
    <property type="match status" value="1"/>
</dbReference>
<dbReference type="PROSITE" id="PS50112">
    <property type="entry name" value="PAS"/>
    <property type="match status" value="1"/>
</dbReference>
<dbReference type="Proteomes" id="UP000053621">
    <property type="component" value="Unassembled WGS sequence"/>
</dbReference>
<dbReference type="InterPro" id="IPR031621">
    <property type="entry name" value="HisKA_7TM"/>
</dbReference>
<gene>
    <name evidence="10" type="ORF">AUR65_018200</name>
</gene>
<dbReference type="InterPro" id="IPR005467">
    <property type="entry name" value="His_kinase_dom"/>
</dbReference>
<dbReference type="Pfam" id="PF16927">
    <property type="entry name" value="HisKA_7TM"/>
    <property type="match status" value="1"/>
</dbReference>
<feature type="transmembrane region" description="Helical" evidence="7">
    <location>
        <begin position="125"/>
        <end position="143"/>
    </location>
</feature>
<dbReference type="NCBIfam" id="TIGR00229">
    <property type="entry name" value="sensory_box"/>
    <property type="match status" value="1"/>
</dbReference>
<evidence type="ECO:0000256" key="1">
    <source>
        <dbReference type="ARBA" id="ARBA00000085"/>
    </source>
</evidence>
<feature type="transmembrane region" description="Helical" evidence="7">
    <location>
        <begin position="60"/>
        <end position="80"/>
    </location>
</feature>
<keyword evidence="3" id="KW-0808">Transferase</keyword>
<keyword evidence="7" id="KW-0812">Transmembrane</keyword>
<reference evidence="10" key="1">
    <citation type="submission" date="2017-08" db="EMBL/GenBank/DDBJ databases">
        <title>Haloferax marisrubri sp. nov., isolated from the Discovery deep brine-seawater interface in the Red Sea.</title>
        <authorList>
            <person name="Zhang G."/>
            <person name="Stingl U."/>
        </authorList>
    </citation>
    <scope>NUCLEOTIDE SEQUENCE [LARGE SCALE GENOMIC DNA]</scope>
    <source>
        <strain evidence="10">SB3</strain>
    </source>
</reference>
<dbReference type="AlphaFoldDB" id="A0A2P4NKP7"/>
<dbReference type="OrthoDB" id="327291at2157"/>
<comment type="catalytic activity">
    <reaction evidence="1">
        <text>ATP + protein L-histidine = ADP + protein N-phospho-L-histidine.</text>
        <dbReference type="EC" id="2.7.13.3"/>
    </reaction>
</comment>
<keyword evidence="7" id="KW-0472">Membrane</keyword>
<dbReference type="PROSITE" id="PS50109">
    <property type="entry name" value="HIS_KIN"/>
    <property type="match status" value="1"/>
</dbReference>
<dbReference type="RefSeq" id="WP_058568529.1">
    <property type="nucleotide sequence ID" value="NZ_LOPW02000022.1"/>
</dbReference>
<evidence type="ECO:0000259" key="8">
    <source>
        <dbReference type="PROSITE" id="PS50109"/>
    </source>
</evidence>
<feature type="transmembrane region" description="Helical" evidence="7">
    <location>
        <begin position="206"/>
        <end position="228"/>
    </location>
</feature>
<dbReference type="CDD" id="cd00130">
    <property type="entry name" value="PAS"/>
    <property type="match status" value="1"/>
</dbReference>
<dbReference type="GO" id="GO:0004673">
    <property type="term" value="F:protein histidine kinase activity"/>
    <property type="evidence" value="ECO:0007669"/>
    <property type="project" value="UniProtKB-EC"/>
</dbReference>
<accession>A0A2P4NKP7</accession>
<dbReference type="PANTHER" id="PTHR44936:SF10">
    <property type="entry name" value="SENSOR PROTEIN RSTB"/>
    <property type="match status" value="1"/>
</dbReference>
<evidence type="ECO:0000256" key="3">
    <source>
        <dbReference type="ARBA" id="ARBA00022679"/>
    </source>
</evidence>
<feature type="domain" description="PAS" evidence="9">
    <location>
        <begin position="271"/>
        <end position="326"/>
    </location>
</feature>
<feature type="transmembrane region" description="Helical" evidence="7">
    <location>
        <begin position="92"/>
        <end position="113"/>
    </location>
</feature>
<dbReference type="SUPFAM" id="SSF55874">
    <property type="entry name" value="ATPase domain of HSP90 chaperone/DNA topoisomerase II/histidine kinase"/>
    <property type="match status" value="1"/>
</dbReference>
<dbReference type="Gene3D" id="3.30.450.20">
    <property type="entry name" value="PAS domain"/>
    <property type="match status" value="1"/>
</dbReference>
<dbReference type="InterPro" id="IPR003594">
    <property type="entry name" value="HATPase_dom"/>
</dbReference>
<dbReference type="GO" id="GO:0005524">
    <property type="term" value="F:ATP binding"/>
    <property type="evidence" value="ECO:0007669"/>
    <property type="project" value="UniProtKB-KW"/>
</dbReference>
<evidence type="ECO:0000256" key="4">
    <source>
        <dbReference type="ARBA" id="ARBA00022741"/>
    </source>
</evidence>
<evidence type="ECO:0000256" key="7">
    <source>
        <dbReference type="SAM" id="Phobius"/>
    </source>
</evidence>
<comment type="caution">
    <text evidence="10">The sequence shown here is derived from an EMBL/GenBank/DDBJ whole genome shotgun (WGS) entry which is preliminary data.</text>
</comment>
<name>A0A2P4NKP7_9EURY</name>
<organism evidence="10 11">
    <name type="scientific">Haloferax marisrubri</name>
    <dbReference type="NCBI Taxonomy" id="1544719"/>
    <lineage>
        <taxon>Archaea</taxon>
        <taxon>Methanobacteriati</taxon>
        <taxon>Methanobacteriota</taxon>
        <taxon>Stenosarchaea group</taxon>
        <taxon>Halobacteria</taxon>
        <taxon>Halobacteriales</taxon>
        <taxon>Haloferacaceae</taxon>
        <taxon>Haloferax</taxon>
    </lineage>
</organism>
<dbReference type="EC" id="2.7.13.3" evidence="2"/>
<dbReference type="SUPFAM" id="SSF55785">
    <property type="entry name" value="PYP-like sensor domain (PAS domain)"/>
    <property type="match status" value="1"/>
</dbReference>
<evidence type="ECO:0000256" key="2">
    <source>
        <dbReference type="ARBA" id="ARBA00012438"/>
    </source>
</evidence>
<dbReference type="InterPro" id="IPR050980">
    <property type="entry name" value="2C_sensor_his_kinase"/>
</dbReference>
<dbReference type="Pfam" id="PF08448">
    <property type="entry name" value="PAS_4"/>
    <property type="match status" value="1"/>
</dbReference>
<keyword evidence="7" id="KW-1133">Transmembrane helix</keyword>
<dbReference type="EMBL" id="LOPW02000022">
    <property type="protein sequence ID" value="POG53714.1"/>
    <property type="molecule type" value="Genomic_DNA"/>
</dbReference>
<keyword evidence="4" id="KW-0547">Nucleotide-binding</keyword>
<keyword evidence="6" id="KW-0067">ATP-binding</keyword>
<dbReference type="SMART" id="SM00387">
    <property type="entry name" value="HATPase_c"/>
    <property type="match status" value="1"/>
</dbReference>
<feature type="transmembrane region" description="Helical" evidence="7">
    <location>
        <begin position="28"/>
        <end position="53"/>
    </location>
</feature>
<feature type="domain" description="Histidine kinase" evidence="8">
    <location>
        <begin position="491"/>
        <end position="593"/>
    </location>
</feature>
<dbReference type="InterPro" id="IPR013656">
    <property type="entry name" value="PAS_4"/>
</dbReference>
<evidence type="ECO:0000256" key="6">
    <source>
        <dbReference type="ARBA" id="ARBA00022840"/>
    </source>
</evidence>
<dbReference type="PRINTS" id="PR00344">
    <property type="entry name" value="BCTRLSENSOR"/>
</dbReference>
<dbReference type="InterPro" id="IPR000014">
    <property type="entry name" value="PAS"/>
</dbReference>
<keyword evidence="11" id="KW-1185">Reference proteome</keyword>
<dbReference type="PANTHER" id="PTHR44936">
    <property type="entry name" value="SENSOR PROTEIN CREC"/>
    <property type="match status" value="1"/>
</dbReference>
<keyword evidence="5 10" id="KW-0418">Kinase</keyword>
<dbReference type="InterPro" id="IPR035965">
    <property type="entry name" value="PAS-like_dom_sf"/>
</dbReference>
<dbReference type="InterPro" id="IPR036890">
    <property type="entry name" value="HATPase_C_sf"/>
</dbReference>
<evidence type="ECO:0000313" key="10">
    <source>
        <dbReference type="EMBL" id="POG53714.1"/>
    </source>
</evidence>
<proteinExistence type="predicted"/>
<dbReference type="Pfam" id="PF02518">
    <property type="entry name" value="HATPase_c"/>
    <property type="match status" value="1"/>
</dbReference>
<evidence type="ECO:0000256" key="5">
    <source>
        <dbReference type="ARBA" id="ARBA00022777"/>
    </source>
</evidence>
<evidence type="ECO:0000259" key="9">
    <source>
        <dbReference type="PROSITE" id="PS50112"/>
    </source>
</evidence>
<dbReference type="Gene3D" id="3.30.565.10">
    <property type="entry name" value="Histidine kinase-like ATPase, C-terminal domain"/>
    <property type="match status" value="1"/>
</dbReference>